<keyword evidence="3" id="KW-1185">Reference proteome</keyword>
<dbReference type="EMBL" id="BAAAZO010000010">
    <property type="protein sequence ID" value="GAA3629242.1"/>
    <property type="molecule type" value="Genomic_DNA"/>
</dbReference>
<gene>
    <name evidence="2" type="ORF">GCM10022223_53490</name>
</gene>
<accession>A0ABP7ACB2</accession>
<feature type="region of interest" description="Disordered" evidence="1">
    <location>
        <begin position="1"/>
        <end position="65"/>
    </location>
</feature>
<evidence type="ECO:0000313" key="2">
    <source>
        <dbReference type="EMBL" id="GAA3629242.1"/>
    </source>
</evidence>
<reference evidence="3" key="1">
    <citation type="journal article" date="2019" name="Int. J. Syst. Evol. Microbiol.">
        <title>The Global Catalogue of Microorganisms (GCM) 10K type strain sequencing project: providing services to taxonomists for standard genome sequencing and annotation.</title>
        <authorList>
            <consortium name="The Broad Institute Genomics Platform"/>
            <consortium name="The Broad Institute Genome Sequencing Center for Infectious Disease"/>
            <person name="Wu L."/>
            <person name="Ma J."/>
        </authorList>
    </citation>
    <scope>NUCLEOTIDE SEQUENCE [LARGE SCALE GENOMIC DNA]</scope>
    <source>
        <strain evidence="3">JCM 16902</strain>
    </source>
</reference>
<organism evidence="2 3">
    <name type="scientific">Kineosporia mesophila</name>
    <dbReference type="NCBI Taxonomy" id="566012"/>
    <lineage>
        <taxon>Bacteria</taxon>
        <taxon>Bacillati</taxon>
        <taxon>Actinomycetota</taxon>
        <taxon>Actinomycetes</taxon>
        <taxon>Kineosporiales</taxon>
        <taxon>Kineosporiaceae</taxon>
        <taxon>Kineosporia</taxon>
    </lineage>
</organism>
<evidence type="ECO:0000313" key="3">
    <source>
        <dbReference type="Proteomes" id="UP001501074"/>
    </source>
</evidence>
<evidence type="ECO:0008006" key="4">
    <source>
        <dbReference type="Google" id="ProtNLM"/>
    </source>
</evidence>
<dbReference type="Proteomes" id="UP001501074">
    <property type="component" value="Unassembled WGS sequence"/>
</dbReference>
<comment type="caution">
    <text evidence="2">The sequence shown here is derived from an EMBL/GenBank/DDBJ whole genome shotgun (WGS) entry which is preliminary data.</text>
</comment>
<name>A0ABP7ACB2_9ACTN</name>
<sequence>MAARDSAALVADKTWPPHQGLGGTVRRRRRDASGLPAARPSLDGPDVGAGGSPQHPDRVFGDRGCDSSPHCRKIRKLGITPYIACRKTANGSGLGVHRWPVERTFVRLHGFKRLRIRYQRRADIDQAFISPACSWICLRHLILN</sequence>
<feature type="compositionally biased region" description="Basic and acidic residues" evidence="1">
    <location>
        <begin position="55"/>
        <end position="65"/>
    </location>
</feature>
<protein>
    <recommendedName>
        <fullName evidence="4">Transposase</fullName>
    </recommendedName>
</protein>
<evidence type="ECO:0000256" key="1">
    <source>
        <dbReference type="SAM" id="MobiDB-lite"/>
    </source>
</evidence>
<proteinExistence type="predicted"/>